<accession>A0ABV0F6F8</accession>
<dbReference type="RefSeq" id="WP_161869947.1">
    <property type="nucleotide sequence ID" value="NZ_MAEI02000001.1"/>
</dbReference>
<dbReference type="EMBL" id="MAEI02000001">
    <property type="protein sequence ID" value="MEO1782854.1"/>
    <property type="molecule type" value="Genomic_DNA"/>
</dbReference>
<dbReference type="Proteomes" id="UP001429357">
    <property type="component" value="Unassembled WGS sequence"/>
</dbReference>
<feature type="domain" description="THIF-type NAD/FAD binding fold" evidence="1">
    <location>
        <begin position="4"/>
        <end position="238"/>
    </location>
</feature>
<organism evidence="2 3">
    <name type="scientific">Enterococcus diestrammenae</name>
    <dbReference type="NCBI Taxonomy" id="1155073"/>
    <lineage>
        <taxon>Bacteria</taxon>
        <taxon>Bacillati</taxon>
        <taxon>Bacillota</taxon>
        <taxon>Bacilli</taxon>
        <taxon>Lactobacillales</taxon>
        <taxon>Enterococcaceae</taxon>
        <taxon>Enterococcus</taxon>
    </lineage>
</organism>
<comment type="caution">
    <text evidence="2">The sequence shown here is derived from an EMBL/GenBank/DDBJ whole genome shotgun (WGS) entry which is preliminary data.</text>
</comment>
<dbReference type="PANTHER" id="PTHR10953">
    <property type="entry name" value="UBIQUITIN-ACTIVATING ENZYME E1"/>
    <property type="match status" value="1"/>
</dbReference>
<keyword evidence="3" id="KW-1185">Reference proteome</keyword>
<protein>
    <submittedName>
        <fullName evidence="2">Molybdopterin-synthase adenylyltransferase</fullName>
    </submittedName>
</protein>
<evidence type="ECO:0000313" key="2">
    <source>
        <dbReference type="EMBL" id="MEO1782854.1"/>
    </source>
</evidence>
<dbReference type="InterPro" id="IPR000594">
    <property type="entry name" value="ThiF_NAD_FAD-bd"/>
</dbReference>
<proteinExistence type="predicted"/>
<sequence length="346" mass="37929">MTRYDRQIRVGKVGLTGQEKLQDSRLLIVGCGALGTYTAEQLVRGGVGELLLVDPDTVSFTNLQRQTLFTEADAHTKRLKVAAAKDALLAINSQVTITALPMSFDELLVKDLGHLDLVLDCTDNFLVRSAINTFCLHYQLPFIFAACAGTTGQVMALHPAKGPCLNCVFPQMAELAEKSCETIGVITPLIPLVSSLQVGQAYRYLLEPESLDWQQLLVADVWQGQVQTFQITKNPACPLCAKQQSVALPQLKKVCGHVFQGQLPAPIDLPVIAHHLAAIEEKALQNKLALRVVLTKKGPHLSAEPQPNVTIFKTGRTLFYDFPDLATATKMFDWLLTTNTALEENL</sequence>
<dbReference type="PANTHER" id="PTHR10953:SF102">
    <property type="entry name" value="ADENYLYLTRANSFERASE AND SULFURTRANSFERASE MOCS3"/>
    <property type="match status" value="1"/>
</dbReference>
<reference evidence="2 3" key="2">
    <citation type="submission" date="2024-02" db="EMBL/GenBank/DDBJ databases">
        <title>The Genome Sequence of Enterococcus diestrammenae JM9A.</title>
        <authorList>
            <person name="Earl A."/>
            <person name="Manson A."/>
            <person name="Gilmore M."/>
            <person name="Sanders J."/>
            <person name="Shea T."/>
            <person name="Howe W."/>
            <person name="Livny J."/>
            <person name="Cuomo C."/>
            <person name="Neafsey D."/>
            <person name="Birren B."/>
        </authorList>
    </citation>
    <scope>NUCLEOTIDE SEQUENCE [LARGE SCALE GENOMIC DNA]</scope>
    <source>
        <strain evidence="2 3">JM9A</strain>
    </source>
</reference>
<dbReference type="Pfam" id="PF00899">
    <property type="entry name" value="ThiF"/>
    <property type="match status" value="1"/>
</dbReference>
<keyword evidence="2" id="KW-0808">Transferase</keyword>
<dbReference type="InterPro" id="IPR035985">
    <property type="entry name" value="Ubiquitin-activating_enz"/>
</dbReference>
<gene>
    <name evidence="2" type="ORF">BAU18_002470</name>
</gene>
<dbReference type="Gene3D" id="3.40.50.720">
    <property type="entry name" value="NAD(P)-binding Rossmann-like Domain"/>
    <property type="match status" value="1"/>
</dbReference>
<dbReference type="CDD" id="cd00757">
    <property type="entry name" value="ThiF_MoeB_HesA_family"/>
    <property type="match status" value="1"/>
</dbReference>
<name>A0ABV0F6F8_9ENTE</name>
<evidence type="ECO:0000313" key="3">
    <source>
        <dbReference type="Proteomes" id="UP001429357"/>
    </source>
</evidence>
<dbReference type="InterPro" id="IPR045886">
    <property type="entry name" value="ThiF/MoeB/HesA"/>
</dbReference>
<keyword evidence="2" id="KW-0548">Nucleotidyltransferase</keyword>
<dbReference type="GO" id="GO:0016779">
    <property type="term" value="F:nucleotidyltransferase activity"/>
    <property type="evidence" value="ECO:0007669"/>
    <property type="project" value="UniProtKB-KW"/>
</dbReference>
<reference evidence="3" key="1">
    <citation type="submission" date="2016-06" db="EMBL/GenBank/DDBJ databases">
        <title>Four novel species of enterococci isolated from chicken manure.</title>
        <authorList>
            <person name="Van Tyne D."/>
        </authorList>
    </citation>
    <scope>NUCLEOTIDE SEQUENCE [LARGE SCALE GENOMIC DNA]</scope>
    <source>
        <strain evidence="3">JM9A</strain>
    </source>
</reference>
<evidence type="ECO:0000259" key="1">
    <source>
        <dbReference type="Pfam" id="PF00899"/>
    </source>
</evidence>
<dbReference type="SUPFAM" id="SSF69572">
    <property type="entry name" value="Activating enzymes of the ubiquitin-like proteins"/>
    <property type="match status" value="1"/>
</dbReference>